<keyword evidence="1" id="KW-0472">Membrane</keyword>
<keyword evidence="1" id="KW-0812">Transmembrane</keyword>
<dbReference type="AlphaFoldDB" id="A0A8R7UMK2"/>
<dbReference type="EnsemblPlants" id="TuG1812G0500005278.01.T01">
    <property type="protein sequence ID" value="TuG1812G0500005278.01.T01"/>
    <property type="gene ID" value="TuG1812G0500005278.01"/>
</dbReference>
<dbReference type="Proteomes" id="UP000015106">
    <property type="component" value="Chromosome 5"/>
</dbReference>
<evidence type="ECO:0000259" key="2">
    <source>
        <dbReference type="Pfam" id="PF02984"/>
    </source>
</evidence>
<protein>
    <recommendedName>
        <fullName evidence="2">Cyclin C-terminal domain-containing protein</fullName>
    </recommendedName>
</protein>
<dbReference type="Gramene" id="TuG1812G0500005278.01.T01">
    <property type="protein sequence ID" value="TuG1812G0500005278.01.T01"/>
    <property type="gene ID" value="TuG1812G0500005278.01"/>
</dbReference>
<dbReference type="Pfam" id="PF02984">
    <property type="entry name" value="Cyclin_C"/>
    <property type="match status" value="1"/>
</dbReference>
<keyword evidence="1" id="KW-1133">Transmembrane helix</keyword>
<proteinExistence type="predicted"/>
<feature type="transmembrane region" description="Helical" evidence="1">
    <location>
        <begin position="12"/>
        <end position="34"/>
    </location>
</feature>
<reference evidence="3" key="3">
    <citation type="submission" date="2022-06" db="UniProtKB">
        <authorList>
            <consortium name="EnsemblPlants"/>
        </authorList>
    </citation>
    <scope>IDENTIFICATION</scope>
</reference>
<accession>A0A8R7UMK2</accession>
<evidence type="ECO:0000313" key="3">
    <source>
        <dbReference type="EnsemblPlants" id="TuG1812G0500005278.01.T01"/>
    </source>
</evidence>
<feature type="domain" description="Cyclin C-terminal" evidence="2">
    <location>
        <begin position="1"/>
        <end position="27"/>
    </location>
</feature>
<organism evidence="3 4">
    <name type="scientific">Triticum urartu</name>
    <name type="common">Red wild einkorn</name>
    <name type="synonym">Crithodium urartu</name>
    <dbReference type="NCBI Taxonomy" id="4572"/>
    <lineage>
        <taxon>Eukaryota</taxon>
        <taxon>Viridiplantae</taxon>
        <taxon>Streptophyta</taxon>
        <taxon>Embryophyta</taxon>
        <taxon>Tracheophyta</taxon>
        <taxon>Spermatophyta</taxon>
        <taxon>Magnoliopsida</taxon>
        <taxon>Liliopsida</taxon>
        <taxon>Poales</taxon>
        <taxon>Poaceae</taxon>
        <taxon>BOP clade</taxon>
        <taxon>Pooideae</taxon>
        <taxon>Triticodae</taxon>
        <taxon>Triticeae</taxon>
        <taxon>Triticinae</taxon>
        <taxon>Triticum</taxon>
    </lineage>
</organism>
<keyword evidence="4" id="KW-1185">Reference proteome</keyword>
<dbReference type="InterPro" id="IPR004367">
    <property type="entry name" value="Cyclin_C-dom"/>
</dbReference>
<evidence type="ECO:0000256" key="1">
    <source>
        <dbReference type="SAM" id="Phobius"/>
    </source>
</evidence>
<name>A0A8R7UMK2_TRIUA</name>
<sequence>MSFFYAELMLVHYTMLIYSPSIIAAISQSTISAWPSYKLMLGRRDAEEPWVQNYR</sequence>
<reference evidence="3" key="2">
    <citation type="submission" date="2018-03" db="EMBL/GenBank/DDBJ databases">
        <title>The Triticum urartu genome reveals the dynamic nature of wheat genome evolution.</title>
        <authorList>
            <person name="Ling H."/>
            <person name="Ma B."/>
            <person name="Shi X."/>
            <person name="Liu H."/>
            <person name="Dong L."/>
            <person name="Sun H."/>
            <person name="Cao Y."/>
            <person name="Gao Q."/>
            <person name="Zheng S."/>
            <person name="Li Y."/>
            <person name="Yu Y."/>
            <person name="Du H."/>
            <person name="Qi M."/>
            <person name="Li Y."/>
            <person name="Yu H."/>
            <person name="Cui Y."/>
            <person name="Wang N."/>
            <person name="Chen C."/>
            <person name="Wu H."/>
            <person name="Zhao Y."/>
            <person name="Zhang J."/>
            <person name="Li Y."/>
            <person name="Zhou W."/>
            <person name="Zhang B."/>
            <person name="Hu W."/>
            <person name="Eijk M."/>
            <person name="Tang J."/>
            <person name="Witsenboer H."/>
            <person name="Zhao S."/>
            <person name="Li Z."/>
            <person name="Zhang A."/>
            <person name="Wang D."/>
            <person name="Liang C."/>
        </authorList>
    </citation>
    <scope>NUCLEOTIDE SEQUENCE [LARGE SCALE GENOMIC DNA]</scope>
    <source>
        <strain evidence="3">cv. G1812</strain>
    </source>
</reference>
<reference evidence="4" key="1">
    <citation type="journal article" date="2013" name="Nature">
        <title>Draft genome of the wheat A-genome progenitor Triticum urartu.</title>
        <authorList>
            <person name="Ling H.Q."/>
            <person name="Zhao S."/>
            <person name="Liu D."/>
            <person name="Wang J."/>
            <person name="Sun H."/>
            <person name="Zhang C."/>
            <person name="Fan H."/>
            <person name="Li D."/>
            <person name="Dong L."/>
            <person name="Tao Y."/>
            <person name="Gao C."/>
            <person name="Wu H."/>
            <person name="Li Y."/>
            <person name="Cui Y."/>
            <person name="Guo X."/>
            <person name="Zheng S."/>
            <person name="Wang B."/>
            <person name="Yu K."/>
            <person name="Liang Q."/>
            <person name="Yang W."/>
            <person name="Lou X."/>
            <person name="Chen J."/>
            <person name="Feng M."/>
            <person name="Jian J."/>
            <person name="Zhang X."/>
            <person name="Luo G."/>
            <person name="Jiang Y."/>
            <person name="Liu J."/>
            <person name="Wang Z."/>
            <person name="Sha Y."/>
            <person name="Zhang B."/>
            <person name="Wu H."/>
            <person name="Tang D."/>
            <person name="Shen Q."/>
            <person name="Xue P."/>
            <person name="Zou S."/>
            <person name="Wang X."/>
            <person name="Liu X."/>
            <person name="Wang F."/>
            <person name="Yang Y."/>
            <person name="An X."/>
            <person name="Dong Z."/>
            <person name="Zhang K."/>
            <person name="Zhang X."/>
            <person name="Luo M.C."/>
            <person name="Dvorak J."/>
            <person name="Tong Y."/>
            <person name="Wang J."/>
            <person name="Yang H."/>
            <person name="Li Z."/>
            <person name="Wang D."/>
            <person name="Zhang A."/>
            <person name="Wang J."/>
        </authorList>
    </citation>
    <scope>NUCLEOTIDE SEQUENCE</scope>
    <source>
        <strain evidence="4">cv. G1812</strain>
    </source>
</reference>
<evidence type="ECO:0000313" key="4">
    <source>
        <dbReference type="Proteomes" id="UP000015106"/>
    </source>
</evidence>